<reference evidence="2 3" key="1">
    <citation type="submission" date="2018-10" db="EMBL/GenBank/DDBJ databases">
        <title>Robbsia sp. DHC34, isolated from soil.</title>
        <authorList>
            <person name="Gao Z.-H."/>
            <person name="Qiu L.-H."/>
        </authorList>
    </citation>
    <scope>NUCLEOTIDE SEQUENCE [LARGE SCALE GENOMIC DNA]</scope>
    <source>
        <strain evidence="2 3">DHC34</strain>
    </source>
</reference>
<sequence length="177" mass="19043">MHASAQGPQARPAEAHAAGSDAEFKQPSSTETLAELFKQRLSRPVRDTPANRGALSQSMSYRDIPALRADVKLMLLKDDVLFPRDLAGLRKTELRLNAAGTETRPSHRPLREIVFVKAPPESASTSGTRSVQILTQAGNANILGFAASANGTDRYLVARTSSDCAGLTIRFGHEAPH</sequence>
<comment type="caution">
    <text evidence="2">The sequence shown here is derived from an EMBL/GenBank/DDBJ whole genome shotgun (WGS) entry which is preliminary data.</text>
</comment>
<organism evidence="2 3">
    <name type="scientific">Pararobbsia silviterrae</name>
    <dbReference type="NCBI Taxonomy" id="1792498"/>
    <lineage>
        <taxon>Bacteria</taxon>
        <taxon>Pseudomonadati</taxon>
        <taxon>Pseudomonadota</taxon>
        <taxon>Betaproteobacteria</taxon>
        <taxon>Burkholderiales</taxon>
        <taxon>Burkholderiaceae</taxon>
        <taxon>Pararobbsia</taxon>
    </lineage>
</organism>
<feature type="region of interest" description="Disordered" evidence="1">
    <location>
        <begin position="1"/>
        <end position="29"/>
    </location>
</feature>
<name>A0A494XLZ7_9BURK</name>
<evidence type="ECO:0000313" key="3">
    <source>
        <dbReference type="Proteomes" id="UP000270342"/>
    </source>
</evidence>
<dbReference type="EMBL" id="RBZU01000011">
    <property type="protein sequence ID" value="RKP48573.1"/>
    <property type="molecule type" value="Genomic_DNA"/>
</dbReference>
<gene>
    <name evidence="2" type="ORF">D7S86_21425</name>
</gene>
<dbReference type="AlphaFoldDB" id="A0A494XLZ7"/>
<proteinExistence type="predicted"/>
<accession>A0A494XLZ7</accession>
<evidence type="ECO:0000313" key="2">
    <source>
        <dbReference type="EMBL" id="RKP48573.1"/>
    </source>
</evidence>
<dbReference type="Proteomes" id="UP000270342">
    <property type="component" value="Unassembled WGS sequence"/>
</dbReference>
<evidence type="ECO:0000256" key="1">
    <source>
        <dbReference type="SAM" id="MobiDB-lite"/>
    </source>
</evidence>
<keyword evidence="3" id="KW-1185">Reference proteome</keyword>
<protein>
    <submittedName>
        <fullName evidence="2">Uncharacterized protein</fullName>
    </submittedName>
</protein>